<dbReference type="EMBL" id="VWNE01000009">
    <property type="protein sequence ID" value="KAA8484120.1"/>
    <property type="molecule type" value="Genomic_DNA"/>
</dbReference>
<dbReference type="Proteomes" id="UP000322918">
    <property type="component" value="Unassembled WGS sequence"/>
</dbReference>
<dbReference type="AlphaFoldDB" id="A0A5M9HBP1"/>
<keyword evidence="2" id="KW-1185">Reference proteome</keyword>
<gene>
    <name evidence="1" type="ORF">F1649_07195</name>
</gene>
<organism evidence="1 2">
    <name type="scientific">Arcticibacter tournemirensis</name>
    <dbReference type="NCBI Taxonomy" id="699437"/>
    <lineage>
        <taxon>Bacteria</taxon>
        <taxon>Pseudomonadati</taxon>
        <taxon>Bacteroidota</taxon>
        <taxon>Sphingobacteriia</taxon>
        <taxon>Sphingobacteriales</taxon>
        <taxon>Sphingobacteriaceae</taxon>
        <taxon>Arcticibacter</taxon>
    </lineage>
</organism>
<protein>
    <submittedName>
        <fullName evidence="1">Uncharacterized protein</fullName>
    </submittedName>
</protein>
<name>A0A5M9HBP1_9SPHI</name>
<accession>A0A5M9HBP1</accession>
<evidence type="ECO:0000313" key="1">
    <source>
        <dbReference type="EMBL" id="KAA8484120.1"/>
    </source>
</evidence>
<evidence type="ECO:0000313" key="2">
    <source>
        <dbReference type="Proteomes" id="UP000322918"/>
    </source>
</evidence>
<proteinExistence type="predicted"/>
<comment type="caution">
    <text evidence="1">The sequence shown here is derived from an EMBL/GenBank/DDBJ whole genome shotgun (WGS) entry which is preliminary data.</text>
</comment>
<reference evidence="1 2" key="1">
    <citation type="submission" date="2019-09" db="EMBL/GenBank/DDBJ databases">
        <title>Pararcticibacter amylolyticus gen. nov., sp. nov., isolated from a rottenly hemp rope, and reclassification of Pedobacter tournemirensis as Pararcticibacter tournemirensis comb. nov.</title>
        <authorList>
            <person name="Cai Y."/>
        </authorList>
    </citation>
    <scope>NUCLEOTIDE SEQUENCE [LARGE SCALE GENOMIC DNA]</scope>
    <source>
        <strain evidence="1 2">TF5-37.2-LB10</strain>
    </source>
</reference>
<sequence>MTCCFNLFYSEFHYPLSLVSCPLSIVHYQLSIINCPLFSITRSCSIIILCHKQLYLVKRN</sequence>